<evidence type="ECO:0000256" key="1">
    <source>
        <dbReference type="ARBA" id="ARBA00022679"/>
    </source>
</evidence>
<organism evidence="4 5">
    <name type="scientific">Tannerella sp. oral taxon BU063 isolate Cell 2</name>
    <dbReference type="NCBI Taxonomy" id="1411148"/>
    <lineage>
        <taxon>Bacteria</taxon>
        <taxon>Pseudomonadati</taxon>
        <taxon>Bacteroidota</taxon>
        <taxon>Bacteroidia</taxon>
        <taxon>Bacteroidales</taxon>
        <taxon>Tannerellaceae</taxon>
        <taxon>Tannerella</taxon>
    </lineage>
</organism>
<dbReference type="AlphaFoldDB" id="W2C653"/>
<keyword evidence="2 4" id="KW-0012">Acyltransferase</keyword>
<dbReference type="SUPFAM" id="SSF53901">
    <property type="entry name" value="Thiolase-like"/>
    <property type="match status" value="2"/>
</dbReference>
<protein>
    <submittedName>
        <fullName evidence="4">3-oxoacyl-ACP synthase</fullName>
        <ecNumber evidence="4">2.3.1.41</ecNumber>
    </submittedName>
</protein>
<proteinExistence type="predicted"/>
<evidence type="ECO:0000256" key="2">
    <source>
        <dbReference type="ARBA" id="ARBA00023315"/>
    </source>
</evidence>
<dbReference type="GO" id="GO:0044550">
    <property type="term" value="P:secondary metabolite biosynthetic process"/>
    <property type="evidence" value="ECO:0007669"/>
    <property type="project" value="TreeGrafter"/>
</dbReference>
<dbReference type="InterPro" id="IPR016039">
    <property type="entry name" value="Thiolase-like"/>
</dbReference>
<name>W2C653_9BACT</name>
<dbReference type="EMBL" id="AYUF01000338">
    <property type="protein sequence ID" value="ETK02543.1"/>
    <property type="molecule type" value="Genomic_DNA"/>
</dbReference>
<sequence length="381" mass="42761">MEYIYITHLSTFFPNAPVRNEEMEDYIGLVNPKSSIAKRLVLEKNGIRSRYYALDKSGRVTHTNVEMAALAVRHLLAEAAMTPSDIDLLACGTASPEQLMPSHGVMVHGALGGDGGAEVVSFAGSCCTGMHALKYAWLSMRTGDAQRAVCVASERLSAWMQARYFEREAELIDQLMEKPILAFEKEFLRWMLSDGSAALLLGHEPPTDGRLAFRIEWIEGTSYADRVETCMYAGGEKDAEGQLVGWAQHPEAEWLSRSLFALKQDTRILERNIITLGGDFLRRVMKKRAFDLSSVDWFLPHLSSMYFKKKIEAELERMGYDIPAERWYVNLPEIGNVASVSAFAMLDGLRQTGRLRPGQRILLMVPESARFSYSYALLTVV</sequence>
<dbReference type="Gene3D" id="3.40.47.10">
    <property type="match status" value="2"/>
</dbReference>
<accession>W2C653</accession>
<dbReference type="Proteomes" id="UP000018837">
    <property type="component" value="Unassembled WGS sequence"/>
</dbReference>
<dbReference type="PANTHER" id="PTHR34069">
    <property type="entry name" value="3-OXOACYL-[ACYL-CARRIER-PROTEIN] SYNTHASE 3"/>
    <property type="match status" value="1"/>
</dbReference>
<gene>
    <name evidence="4" type="ORF">N425_03685</name>
</gene>
<feature type="domain" description="Beta-ketoacyl-[acyl-carrier-protein] synthase III C-terminal" evidence="3">
    <location>
        <begin position="286"/>
        <end position="364"/>
    </location>
</feature>
<comment type="caution">
    <text evidence="4">The sequence shown here is derived from an EMBL/GenBank/DDBJ whole genome shotgun (WGS) entry which is preliminary data.</text>
</comment>
<dbReference type="EC" id="2.3.1.41" evidence="4"/>
<keyword evidence="1 4" id="KW-0808">Transferase</keyword>
<dbReference type="InterPro" id="IPR013747">
    <property type="entry name" value="ACP_syn_III_C"/>
</dbReference>
<dbReference type="PANTHER" id="PTHR34069:SF3">
    <property type="entry name" value="ACYL-COA:ACYL-COA ALKYLTRANSFERASE"/>
    <property type="match status" value="1"/>
</dbReference>
<dbReference type="CDD" id="cd00827">
    <property type="entry name" value="init_cond_enzymes"/>
    <property type="match status" value="1"/>
</dbReference>
<dbReference type="Pfam" id="PF08541">
    <property type="entry name" value="ACP_syn_III_C"/>
    <property type="match status" value="1"/>
</dbReference>
<evidence type="ECO:0000259" key="3">
    <source>
        <dbReference type="Pfam" id="PF08541"/>
    </source>
</evidence>
<evidence type="ECO:0000313" key="4">
    <source>
        <dbReference type="EMBL" id="ETK02543.1"/>
    </source>
</evidence>
<dbReference type="GO" id="GO:0004315">
    <property type="term" value="F:3-oxoacyl-[acyl-carrier-protein] synthase activity"/>
    <property type="evidence" value="ECO:0007669"/>
    <property type="project" value="UniProtKB-EC"/>
</dbReference>
<reference evidence="4 5" key="1">
    <citation type="submission" date="2013-11" db="EMBL/GenBank/DDBJ databases">
        <title>Single cell genomics of uncultured Tannerella BU063 (oral taxon 286).</title>
        <authorList>
            <person name="Beall C.J."/>
            <person name="Campbell A.G."/>
            <person name="Griffen A.L."/>
            <person name="Podar M."/>
            <person name="Leys E.J."/>
        </authorList>
    </citation>
    <scope>NUCLEOTIDE SEQUENCE [LARGE SCALE GENOMIC DNA]</scope>
    <source>
        <strain evidence="4">Cell 2</strain>
    </source>
</reference>
<dbReference type="NCBIfam" id="NF005293">
    <property type="entry name" value="PRK06816.1"/>
    <property type="match status" value="1"/>
</dbReference>
<evidence type="ECO:0000313" key="5">
    <source>
        <dbReference type="Proteomes" id="UP000018837"/>
    </source>
</evidence>
<dbReference type="PATRIC" id="fig|1411148.3.peg.485"/>